<evidence type="ECO:0000256" key="1">
    <source>
        <dbReference type="SAM" id="MobiDB-lite"/>
    </source>
</evidence>
<dbReference type="AlphaFoldDB" id="A0A2I8VKS0"/>
<reference evidence="2 3" key="1">
    <citation type="submission" date="2018-01" db="EMBL/GenBank/DDBJ databases">
        <title>Complete genome sequence of Salinigranum rubrum GX10T, an extremely halophilic archaeon isolated from a marine solar saltern.</title>
        <authorList>
            <person name="Han S."/>
        </authorList>
    </citation>
    <scope>NUCLEOTIDE SEQUENCE [LARGE SCALE GENOMIC DNA]</scope>
    <source>
        <strain evidence="2 3">GX10</strain>
    </source>
</reference>
<feature type="region of interest" description="Disordered" evidence="1">
    <location>
        <begin position="594"/>
        <end position="620"/>
    </location>
</feature>
<feature type="compositionally biased region" description="Acidic residues" evidence="1">
    <location>
        <begin position="7"/>
        <end position="19"/>
    </location>
</feature>
<dbReference type="KEGG" id="srub:C2R22_13525"/>
<dbReference type="Proteomes" id="UP000236584">
    <property type="component" value="Chromosome"/>
</dbReference>
<dbReference type="GeneID" id="35593130"/>
<gene>
    <name evidence="2" type="ORF">C2R22_13525</name>
</gene>
<sequence>MGRYVELSEETPGESDDQTAEQLKKAATDQRQLANQLEDLSRTRERYREARQEGNESGARELARQLQRTADDLEQTRGELVSEYDQISNRTSVDLSDDADLVNETVAQRTAEVEQIQNAEFEPTSLTVETTSSSTNVSFTNPVQLRGQLTASGEPLGDRSIQLEIGAQRIEAETDDDGRFTTEYRPITLPLGTQQVDVVYVPQNESDYQRSNDTVGVTISQVTPDVTASSNVSTARFNDTVQVSVEVSADDVAVPAAPVSMFVGGERVTTNTTTEETDETGQYTKTVRVPLELAVDEQPIRVAVGNSTSAIGRTQAQTNITLLPTNASLVVETIRVNASATGPERRAVITRGRLATANGVSVGGQSVEIAVGGIPVTTVQTDENGRFNTTIQVPSILLPSTAGGEEAIEVTAIYDNEDTNLEDTTATSSILFQAELLNVVGRNLSWSRTIAAFLVLGSAVALRRRYDRAKVEEVPDTAMASQGSGPNAGDDPDDAALLKLADRWLEAGRTSVAVQFAYAAARARFVEAYDVSATKTHWEFYQVCRAVSGEDLNDLERLTALYERAAFAGEPVERATAGEAYLLAEQIRDALDAETAAGTETRAVTDSDPRISRPESREDN</sequence>
<evidence type="ECO:0008006" key="4">
    <source>
        <dbReference type="Google" id="ProtNLM"/>
    </source>
</evidence>
<dbReference type="EMBL" id="CP026309">
    <property type="protein sequence ID" value="AUV82533.1"/>
    <property type="molecule type" value="Genomic_DNA"/>
</dbReference>
<keyword evidence="3" id="KW-1185">Reference proteome</keyword>
<evidence type="ECO:0000313" key="3">
    <source>
        <dbReference type="Proteomes" id="UP000236584"/>
    </source>
</evidence>
<feature type="compositionally biased region" description="Basic and acidic residues" evidence="1">
    <location>
        <begin position="39"/>
        <end position="62"/>
    </location>
</feature>
<evidence type="ECO:0000313" key="2">
    <source>
        <dbReference type="EMBL" id="AUV82533.1"/>
    </source>
</evidence>
<organism evidence="2 3">
    <name type="scientific">Salinigranum rubrum</name>
    <dbReference type="NCBI Taxonomy" id="755307"/>
    <lineage>
        <taxon>Archaea</taxon>
        <taxon>Methanobacteriati</taxon>
        <taxon>Methanobacteriota</taxon>
        <taxon>Stenosarchaea group</taxon>
        <taxon>Halobacteria</taxon>
        <taxon>Halobacteriales</taxon>
        <taxon>Haloferacaceae</taxon>
        <taxon>Salinigranum</taxon>
    </lineage>
</organism>
<protein>
    <recommendedName>
        <fullName evidence="4">DUF4129 domain-containing protein</fullName>
    </recommendedName>
</protein>
<dbReference type="RefSeq" id="WP_103426222.1">
    <property type="nucleotide sequence ID" value="NZ_CP026309.1"/>
</dbReference>
<name>A0A2I8VKS0_9EURY</name>
<accession>A0A2I8VKS0</accession>
<feature type="region of interest" description="Disordered" evidence="1">
    <location>
        <begin position="1"/>
        <end position="62"/>
    </location>
</feature>
<feature type="compositionally biased region" description="Basic and acidic residues" evidence="1">
    <location>
        <begin position="603"/>
        <end position="620"/>
    </location>
</feature>
<dbReference type="OrthoDB" id="313499at2157"/>
<proteinExistence type="predicted"/>